<dbReference type="AlphaFoldDB" id="A0A922IJH0"/>
<dbReference type="GeneID" id="75576494"/>
<name>A0A922IJH0_SCHHA</name>
<evidence type="ECO:0000313" key="2">
    <source>
        <dbReference type="Proteomes" id="UP000471633"/>
    </source>
</evidence>
<reference evidence="1" key="1">
    <citation type="journal article" date="2012" name="Nat. Genet.">
        <title>Whole-genome sequence of Schistosoma haematobium.</title>
        <authorList>
            <person name="Young N.D."/>
            <person name="Jex A.R."/>
            <person name="Li B."/>
            <person name="Liu S."/>
            <person name="Yang L."/>
            <person name="Xiong Z."/>
            <person name="Li Y."/>
            <person name="Cantacessi C."/>
            <person name="Hall R.S."/>
            <person name="Xu X."/>
            <person name="Chen F."/>
            <person name="Wu X."/>
            <person name="Zerlotini A."/>
            <person name="Oliveira G."/>
            <person name="Hofmann A."/>
            <person name="Zhang G."/>
            <person name="Fang X."/>
            <person name="Kang Y."/>
            <person name="Campbell B.E."/>
            <person name="Loukas A."/>
            <person name="Ranganathan S."/>
            <person name="Rollinson D."/>
            <person name="Rinaldi G."/>
            <person name="Brindley P.J."/>
            <person name="Yang H."/>
            <person name="Wang J."/>
            <person name="Wang J."/>
            <person name="Gasser R.B."/>
        </authorList>
    </citation>
    <scope>NUCLEOTIDE SEQUENCE</scope>
</reference>
<reference evidence="1" key="4">
    <citation type="journal article" date="2022" name="PLoS Pathog.">
        <title>Chromosome-level genome of Schistosoma haematobium underpins genome-wide explorations of molecular variation.</title>
        <authorList>
            <person name="Stroehlein A.J."/>
            <person name="Korhonen P.K."/>
            <person name="Lee V.V."/>
            <person name="Ralph S.A."/>
            <person name="Mentink-Kane M."/>
            <person name="You H."/>
            <person name="McManus D.P."/>
            <person name="Tchuente L.T."/>
            <person name="Stothard J.R."/>
            <person name="Kaur P."/>
            <person name="Dudchenko O."/>
            <person name="Aiden E.L."/>
            <person name="Yang B."/>
            <person name="Yang H."/>
            <person name="Emery A.M."/>
            <person name="Webster B.L."/>
            <person name="Brindley P.J."/>
            <person name="Rollinson D."/>
            <person name="Chang B.C.H."/>
            <person name="Gasser R.B."/>
            <person name="Young N.D."/>
        </authorList>
    </citation>
    <scope>NUCLEOTIDE SEQUENCE</scope>
</reference>
<comment type="caution">
    <text evidence="1">The sequence shown here is derived from an EMBL/GenBank/DDBJ whole genome shotgun (WGS) entry which is preliminary data.</text>
</comment>
<protein>
    <submittedName>
        <fullName evidence="1">Uncharacterized protein</fullName>
    </submittedName>
</protein>
<dbReference type="KEGG" id="shx:MS3_00000737"/>
<reference evidence="1" key="2">
    <citation type="journal article" date="2019" name="Gigascience">
        <title>High-quality Schistosoma haematobium genome achieved by single-molecule and long-range sequencing.</title>
        <authorList>
            <person name="Stroehlein A.J."/>
            <person name="Korhonen P.K."/>
            <person name="Chong T.M."/>
            <person name="Lim Y.L."/>
            <person name="Chan K.G."/>
            <person name="Webster B."/>
            <person name="Rollinson D."/>
            <person name="Brindley P.J."/>
            <person name="Gasser R.B."/>
            <person name="Young N.D."/>
        </authorList>
    </citation>
    <scope>NUCLEOTIDE SEQUENCE</scope>
</reference>
<keyword evidence="2" id="KW-1185">Reference proteome</keyword>
<dbReference type="EMBL" id="AMPZ03000007">
    <property type="protein sequence ID" value="KAH9580833.1"/>
    <property type="molecule type" value="Genomic_DNA"/>
</dbReference>
<accession>A0A922IJH0</accession>
<organism evidence="1 2">
    <name type="scientific">Schistosoma haematobium</name>
    <name type="common">Blood fluke</name>
    <dbReference type="NCBI Taxonomy" id="6185"/>
    <lineage>
        <taxon>Eukaryota</taxon>
        <taxon>Metazoa</taxon>
        <taxon>Spiralia</taxon>
        <taxon>Lophotrochozoa</taxon>
        <taxon>Platyhelminthes</taxon>
        <taxon>Trematoda</taxon>
        <taxon>Digenea</taxon>
        <taxon>Strigeidida</taxon>
        <taxon>Schistosomatoidea</taxon>
        <taxon>Schistosomatidae</taxon>
        <taxon>Schistosoma</taxon>
    </lineage>
</organism>
<dbReference type="CTD" id="75576494"/>
<sequence length="163" mass="19750">MKRDMIFDEIKDVKESIQQRIELLRHCRRRIQSIFDENIQSSRVNPHSLDQYIHCISKRLGIKYRVEIMPDFVNVMISMEKTYDINHPKSLQIKECYNNERIIYENVRTEYNQEICGELKQLNQRDTDELLSWLTILNLHISYLNFDLFIYRFRSELASVVTD</sequence>
<gene>
    <name evidence="1" type="ORF">MS3_00000737</name>
</gene>
<reference evidence="1" key="3">
    <citation type="submission" date="2021-06" db="EMBL/GenBank/DDBJ databases">
        <title>Chromosome-level genome assembly for S. haematobium.</title>
        <authorList>
            <person name="Stroehlein A.J."/>
        </authorList>
    </citation>
    <scope>NUCLEOTIDE SEQUENCE</scope>
</reference>
<evidence type="ECO:0000313" key="1">
    <source>
        <dbReference type="EMBL" id="KAH9580833.1"/>
    </source>
</evidence>
<dbReference type="Proteomes" id="UP000471633">
    <property type="component" value="Unassembled WGS sequence"/>
</dbReference>
<proteinExistence type="predicted"/>
<dbReference type="RefSeq" id="XP_051065138.1">
    <property type="nucleotide sequence ID" value="XM_051208390.1"/>
</dbReference>